<dbReference type="Gene3D" id="1.10.238.160">
    <property type="match status" value="1"/>
</dbReference>
<sequence>MNDTTIYAEIEMFFNNLVKIEPNQWLIPKEGVCLLAGMASSTFFKRYRKDLSFPKPVAKIKRRLFWKLKDVTFWIKQNLNTDLNKK</sequence>
<evidence type="ECO:0000313" key="2">
    <source>
        <dbReference type="Proteomes" id="UP000243374"/>
    </source>
</evidence>
<gene>
    <name evidence="1" type="ORF">SAMN04487865_101028</name>
</gene>
<evidence type="ECO:0008006" key="3">
    <source>
        <dbReference type="Google" id="ProtNLM"/>
    </source>
</evidence>
<name>A0A662Z7Y3_9GAMM</name>
<dbReference type="AlphaFoldDB" id="A0A662Z7Y3"/>
<evidence type="ECO:0000313" key="1">
    <source>
        <dbReference type="EMBL" id="SFJ96348.1"/>
    </source>
</evidence>
<dbReference type="RefSeq" id="WP_074839821.1">
    <property type="nucleotide sequence ID" value="NZ_CP047056.1"/>
</dbReference>
<keyword evidence="2" id="KW-1185">Reference proteome</keyword>
<organism evidence="1 2">
    <name type="scientific">Succinivibrio dextrinosolvens</name>
    <dbReference type="NCBI Taxonomy" id="83771"/>
    <lineage>
        <taxon>Bacteria</taxon>
        <taxon>Pseudomonadati</taxon>
        <taxon>Pseudomonadota</taxon>
        <taxon>Gammaproteobacteria</taxon>
        <taxon>Aeromonadales</taxon>
        <taxon>Succinivibrionaceae</taxon>
        <taxon>Succinivibrio</taxon>
    </lineage>
</organism>
<protein>
    <recommendedName>
        <fullName evidence="3">Transcriptional regulator, AlpA family</fullName>
    </recommendedName>
</protein>
<dbReference type="EMBL" id="FOSF01000010">
    <property type="protein sequence ID" value="SFJ96348.1"/>
    <property type="molecule type" value="Genomic_DNA"/>
</dbReference>
<dbReference type="OrthoDB" id="8455288at2"/>
<accession>A0A662Z7Y3</accession>
<proteinExistence type="predicted"/>
<reference evidence="1 2" key="1">
    <citation type="submission" date="2016-10" db="EMBL/GenBank/DDBJ databases">
        <authorList>
            <person name="Varghese N."/>
            <person name="Submissions S."/>
        </authorList>
    </citation>
    <scope>NUCLEOTIDE SEQUENCE [LARGE SCALE GENOMIC DNA]</scope>
    <source>
        <strain evidence="1 2">22B</strain>
    </source>
</reference>
<dbReference type="Proteomes" id="UP000243374">
    <property type="component" value="Unassembled WGS sequence"/>
</dbReference>